<dbReference type="PANTHER" id="PTHR31431:SF1">
    <property type="entry name" value="NUCLEOPORIN NUP188"/>
    <property type="match status" value="1"/>
</dbReference>
<dbReference type="Pfam" id="PF18378">
    <property type="entry name" value="Nup188_C"/>
    <property type="match status" value="1"/>
</dbReference>
<dbReference type="OrthoDB" id="102511at2759"/>
<feature type="domain" description="Nucleoporin Nup188 N-terminal subdomain III" evidence="13">
    <location>
        <begin position="689"/>
        <end position="1103"/>
    </location>
</feature>
<sequence length="2041" mass="225312">MLGEPSQRSKLIDVTYQQLHSFLSGRLEGGSQEQITQIITPRTAQLRNVSRPYGKPNDASRKAIESGTVTLSDGVKLQVDDVAKEFTTVLSKHFDIDEIHALILLRSFLYNEGLHLNGFKSDKTLLEELVAAITPFYYSERLFVLRTLIPLFRAQQNAEDPIHVIASENLPKIIPDGRVLAGELIDEYLRKTSEEVPSNLGTDPRAASRWAKQNCKEQLLLLEVIFWAMWGYVSCDGSLVVKLYEAAYDTNLGSSQQNTMLLLDDEGAQILQDSAALWILITIEVLELERIAEPDGVEFSPPPDHASFYVTSVDSVKRIHALVMANTGSQHACAYLAWAFVLSRLHAKAQENKEIPDAYRSFLDSTISPPGRGKEREPTHALMARTALSSDVGLFNLLLTILTSSPVFVTATAWRTGSTVTDPNAIAFRSVLKGLLMSTVELVPVELIPEFDSFVEVWIALFGRSESRSVVGICKQFWQYDWHQGAARRAIFDVARSRFPIHFRPLVRLLRALTGSGFLDTDSLSTTASAEYSRISDGDVADQEICSRHVFYYMDKLPTFSLVIPVSSCSGPNAVYEKVQYGPSASGPGLTYKNIRAIRLPGGSIMSPRSTGRLLSSDGGDVVAVCWEHENSGWKVVIDVLTEYVTRRRMYVGTADLYQDVTFGRTGPGSVPLTLRLEDVGMEIDDGGDEALATDALDLIRSVIQDQPGLAEELLESLEIGDASSANDSRPPDLVQLTTMILEEALSRSQARNFSRTQLVTSAMSVLSALLTLPKYSPRVWLYIRSTSVLFSSTQTPGFASVALTAERVSGQYTMTLALLHLVQQLAQEAFASVVMIPPDNQRLSQVKEEVLLRAANFVHGEIWVEHVGWKYVQLGDRFEIGRRISSLYSYILVQSPPAIGNRPYPVLSQAIIDTLVHKAASSSILPLVSAIATSPQTLGGLYASRHLGDARRLIFLLESHLQLIRLVLNFKQQTSPQGAKPSLLEQALCSRISGGAGFSDSARARVDPVDVLATFVKERNVGTVVPLEAMRVLHALCSSLSMVAPSPPTIVGHLTNPEATVASLVRIVEHPYDELPLRISVWNFITLAVDKEPALANLFVAGDFHIPMGEGKEKAPDKTRRDSKDKGERTTALEVSRAALEHWKELWEANPQLLASVLQFLLVVWQHGHEHKARIDATRQNEEFWSRIAAIAREELGPYPDYVTNSLVTSDDERHSDLHEAVSVQAYRGMAKSYAVQILGQDVFLQPRPTSSDAPLLKPLSYTKLAPMFKAEEQLNESILEAVSSLYDPSLYDTVTEHLSENFPSLSLEQIRSQDPLVERELGDDFVFSPKLLRSRLQLCLMDDERVGDVEEVEKQVTSINLNMSLTHSQIALAEAWQFLFRQLLPFIRVEPGIRSSLLTLAATISADLARERRQGEVVATIHGTRLGVLLSILEAAWFTTTADAATDVDSFITLVSNVRMILLNEAQPLSQSFLGKLALPFHRTLLQILYFVVRESRNMARRPKVFNASKRLTVTELVDATVTLVVDALRLTFDSARTRLDLDLDRDMELLVAVFEQCTRPDICSSSLPWLAKCQETDVINSSLDLLVHSDMVGLSDLPLLRVRRIPLYSPHVLLFHMALVSVPSGAERFASEGVIAAFSNNSLSSAISAGQVDVMLPELPGERSPVHRAYCSMLAIISGVISALGRQHQYFTAAACGIVPLYGKQISRALSWSIGDPITLPLLEEMEQVVNLFYAITESAPPLTNQDPIITKVLRVFGSHALILLQQLNYALTHPNHLASLLEPVTAEERAAMEKEPIATASISSVDMVDLQKHPLTARLVHRVFKLCSLVVSTLVSTSHAYDVLLGEQEDWPVHEALVVPHSKVVLGEPASVGTLLELANCSLDILRNLVNRPAGQAIAPATSLKEVPLSVRQATLTVRQNLEALLIYAVTQLAMWLSKPDFDPAAADMETDEHASQAMEVREPVAKGRAPRPSLTLAERLRRGMTGEMASDLQALLTRSKPVLAKSDEVLEKKQTSGDLTQVLLRFLNERVVAPAA</sequence>
<dbReference type="InParanoid" id="A0A0C3K7A0"/>
<evidence type="ECO:0000256" key="3">
    <source>
        <dbReference type="ARBA" id="ARBA00022816"/>
    </source>
</evidence>
<feature type="domain" description="Nuclear pore protein Nup188 C-terminal" evidence="12">
    <location>
        <begin position="1477"/>
        <end position="1654"/>
    </location>
</feature>
<dbReference type="GO" id="GO:0051028">
    <property type="term" value="P:mRNA transport"/>
    <property type="evidence" value="ECO:0007669"/>
    <property type="project" value="UniProtKB-KW"/>
</dbReference>
<comment type="similarity">
    <text evidence="8">Belongs to the Nup188 family.</text>
</comment>
<dbReference type="Proteomes" id="UP000054217">
    <property type="component" value="Unassembled WGS sequence"/>
</dbReference>
<proteinExistence type="inferred from homology"/>
<evidence type="ECO:0000256" key="6">
    <source>
        <dbReference type="ARBA" id="ARBA00023132"/>
    </source>
</evidence>
<feature type="domain" description="Nucleoporin Nup188 N-terminal" evidence="11">
    <location>
        <begin position="44"/>
        <end position="356"/>
    </location>
</feature>
<keyword evidence="7" id="KW-0539">Nucleus</keyword>
<gene>
    <name evidence="14" type="ORF">M404DRAFT_511381</name>
</gene>
<dbReference type="InterPro" id="IPR048883">
    <property type="entry name" value="Nup188_N-subdom_III"/>
</dbReference>
<evidence type="ECO:0000313" key="15">
    <source>
        <dbReference type="Proteomes" id="UP000054217"/>
    </source>
</evidence>
<dbReference type="InterPro" id="IPR018864">
    <property type="entry name" value="Nucleoporin_Nup188_N"/>
</dbReference>
<dbReference type="GO" id="GO:0006405">
    <property type="term" value="P:RNA export from nucleus"/>
    <property type="evidence" value="ECO:0007669"/>
    <property type="project" value="TreeGrafter"/>
</dbReference>
<dbReference type="FunCoup" id="A0A0C3K7A0">
    <property type="interactions" value="65"/>
</dbReference>
<comment type="subcellular location">
    <subcellularLocation>
        <location evidence="1">Nucleus</location>
        <location evidence="1">Nuclear pore complex</location>
    </subcellularLocation>
</comment>
<dbReference type="PANTHER" id="PTHR31431">
    <property type="entry name" value="NUCLEOPORIN NUP188 HOMOLOG"/>
    <property type="match status" value="1"/>
</dbReference>
<reference evidence="15" key="2">
    <citation type="submission" date="2015-01" db="EMBL/GenBank/DDBJ databases">
        <title>Evolutionary Origins and Diversification of the Mycorrhizal Mutualists.</title>
        <authorList>
            <consortium name="DOE Joint Genome Institute"/>
            <consortium name="Mycorrhizal Genomics Consortium"/>
            <person name="Kohler A."/>
            <person name="Kuo A."/>
            <person name="Nagy L.G."/>
            <person name="Floudas D."/>
            <person name="Copeland A."/>
            <person name="Barry K.W."/>
            <person name="Cichocki N."/>
            <person name="Veneault-Fourrey C."/>
            <person name="LaButti K."/>
            <person name="Lindquist E.A."/>
            <person name="Lipzen A."/>
            <person name="Lundell T."/>
            <person name="Morin E."/>
            <person name="Murat C."/>
            <person name="Riley R."/>
            <person name="Ohm R."/>
            <person name="Sun H."/>
            <person name="Tunlid A."/>
            <person name="Henrissat B."/>
            <person name="Grigoriev I.V."/>
            <person name="Hibbett D.S."/>
            <person name="Martin F."/>
        </authorList>
    </citation>
    <scope>NUCLEOTIDE SEQUENCE [LARGE SCALE GENOMIC DNA]</scope>
    <source>
        <strain evidence="15">Marx 270</strain>
    </source>
</reference>
<evidence type="ECO:0000259" key="11">
    <source>
        <dbReference type="Pfam" id="PF10487"/>
    </source>
</evidence>
<keyword evidence="2" id="KW-0813">Transport</keyword>
<evidence type="ECO:0000256" key="2">
    <source>
        <dbReference type="ARBA" id="ARBA00022448"/>
    </source>
</evidence>
<dbReference type="GO" id="GO:0044611">
    <property type="term" value="C:nuclear pore inner ring"/>
    <property type="evidence" value="ECO:0007669"/>
    <property type="project" value="TreeGrafter"/>
</dbReference>
<evidence type="ECO:0000256" key="1">
    <source>
        <dbReference type="ARBA" id="ARBA00004567"/>
    </source>
</evidence>
<evidence type="ECO:0000256" key="5">
    <source>
        <dbReference type="ARBA" id="ARBA00023010"/>
    </source>
</evidence>
<feature type="region of interest" description="Disordered" evidence="10">
    <location>
        <begin position="1111"/>
        <end position="1131"/>
    </location>
</feature>
<dbReference type="GO" id="GO:0017056">
    <property type="term" value="F:structural constituent of nuclear pore"/>
    <property type="evidence" value="ECO:0007669"/>
    <property type="project" value="InterPro"/>
</dbReference>
<dbReference type="Gene3D" id="1.25.10.70">
    <property type="match status" value="1"/>
</dbReference>
<evidence type="ECO:0000259" key="13">
    <source>
        <dbReference type="Pfam" id="PF21093"/>
    </source>
</evidence>
<dbReference type="HOGENOM" id="CLU_233373_0_0_1"/>
<evidence type="ECO:0000256" key="8">
    <source>
        <dbReference type="ARBA" id="ARBA00038387"/>
    </source>
</evidence>
<dbReference type="InterPro" id="IPR041634">
    <property type="entry name" value="Nup188_C"/>
</dbReference>
<dbReference type="GO" id="GO:0006606">
    <property type="term" value="P:protein import into nucleus"/>
    <property type="evidence" value="ECO:0007669"/>
    <property type="project" value="TreeGrafter"/>
</dbReference>
<evidence type="ECO:0000256" key="4">
    <source>
        <dbReference type="ARBA" id="ARBA00022927"/>
    </source>
</evidence>
<keyword evidence="4" id="KW-0653">Protein transport</keyword>
<name>A0A0C3K7A0_PISTI</name>
<accession>A0A0C3K7A0</accession>
<organism evidence="14 15">
    <name type="scientific">Pisolithus tinctorius Marx 270</name>
    <dbReference type="NCBI Taxonomy" id="870435"/>
    <lineage>
        <taxon>Eukaryota</taxon>
        <taxon>Fungi</taxon>
        <taxon>Dikarya</taxon>
        <taxon>Basidiomycota</taxon>
        <taxon>Agaricomycotina</taxon>
        <taxon>Agaricomycetes</taxon>
        <taxon>Agaricomycetidae</taxon>
        <taxon>Boletales</taxon>
        <taxon>Sclerodermatineae</taxon>
        <taxon>Pisolithaceae</taxon>
        <taxon>Pisolithus</taxon>
    </lineage>
</organism>
<keyword evidence="6" id="KW-0906">Nuclear pore complex</keyword>
<dbReference type="Pfam" id="PF10487">
    <property type="entry name" value="Nup188_N"/>
    <property type="match status" value="1"/>
</dbReference>
<protein>
    <recommendedName>
        <fullName evidence="9">Nucleoporin NUP188</fullName>
    </recommendedName>
</protein>
<dbReference type="EMBL" id="KN831966">
    <property type="protein sequence ID" value="KIO05482.1"/>
    <property type="molecule type" value="Genomic_DNA"/>
</dbReference>
<evidence type="ECO:0000256" key="7">
    <source>
        <dbReference type="ARBA" id="ARBA00023242"/>
    </source>
</evidence>
<evidence type="ECO:0000259" key="12">
    <source>
        <dbReference type="Pfam" id="PF18378"/>
    </source>
</evidence>
<evidence type="ECO:0000256" key="9">
    <source>
        <dbReference type="ARBA" id="ARBA00040174"/>
    </source>
</evidence>
<evidence type="ECO:0000256" key="10">
    <source>
        <dbReference type="SAM" id="MobiDB-lite"/>
    </source>
</evidence>
<dbReference type="STRING" id="870435.A0A0C3K7A0"/>
<keyword evidence="3" id="KW-0509">mRNA transport</keyword>
<dbReference type="Pfam" id="PF21093">
    <property type="entry name" value="Nup188_N-subdom_III"/>
    <property type="match status" value="1"/>
</dbReference>
<keyword evidence="15" id="KW-1185">Reference proteome</keyword>
<keyword evidence="5" id="KW-0811">Translocation</keyword>
<reference evidence="14 15" key="1">
    <citation type="submission" date="2014-04" db="EMBL/GenBank/DDBJ databases">
        <authorList>
            <consortium name="DOE Joint Genome Institute"/>
            <person name="Kuo A."/>
            <person name="Kohler A."/>
            <person name="Costa M.D."/>
            <person name="Nagy L.G."/>
            <person name="Floudas D."/>
            <person name="Copeland A."/>
            <person name="Barry K.W."/>
            <person name="Cichocki N."/>
            <person name="Veneault-Fourrey C."/>
            <person name="LaButti K."/>
            <person name="Lindquist E.A."/>
            <person name="Lipzen A."/>
            <person name="Lundell T."/>
            <person name="Morin E."/>
            <person name="Murat C."/>
            <person name="Sun H."/>
            <person name="Tunlid A."/>
            <person name="Henrissat B."/>
            <person name="Grigoriev I.V."/>
            <person name="Hibbett D.S."/>
            <person name="Martin F."/>
            <person name="Nordberg H.P."/>
            <person name="Cantor M.N."/>
            <person name="Hua S.X."/>
        </authorList>
    </citation>
    <scope>NUCLEOTIDE SEQUENCE [LARGE SCALE GENOMIC DNA]</scope>
    <source>
        <strain evidence="14 15">Marx 270</strain>
    </source>
</reference>
<evidence type="ECO:0000313" key="14">
    <source>
        <dbReference type="EMBL" id="KIO05482.1"/>
    </source>
</evidence>
<dbReference type="InterPro" id="IPR044840">
    <property type="entry name" value="Nup188"/>
</dbReference>